<keyword evidence="3" id="KW-1185">Reference proteome</keyword>
<feature type="transmembrane region" description="Helical" evidence="1">
    <location>
        <begin position="166"/>
        <end position="189"/>
    </location>
</feature>
<protein>
    <submittedName>
        <fullName evidence="2">Uncharacterized protein YybS (DUF2232 family)</fullName>
    </submittedName>
</protein>
<feature type="transmembrane region" description="Helical" evidence="1">
    <location>
        <begin position="54"/>
        <end position="77"/>
    </location>
</feature>
<proteinExistence type="predicted"/>
<evidence type="ECO:0000256" key="1">
    <source>
        <dbReference type="SAM" id="Phobius"/>
    </source>
</evidence>
<feature type="transmembrane region" description="Helical" evidence="1">
    <location>
        <begin position="12"/>
        <end position="42"/>
    </location>
</feature>
<feature type="transmembrane region" description="Helical" evidence="1">
    <location>
        <begin position="97"/>
        <end position="122"/>
    </location>
</feature>
<accession>A0ABS2NWJ6</accession>
<dbReference type="RefSeq" id="WP_204413331.1">
    <property type="nucleotide sequence ID" value="NZ_JAFBED010000001.1"/>
</dbReference>
<dbReference type="PANTHER" id="PTHR41324:SF1">
    <property type="entry name" value="DUF2232 DOMAIN-CONTAINING PROTEIN"/>
    <property type="match status" value="1"/>
</dbReference>
<reference evidence="2 3" key="1">
    <citation type="submission" date="2021-01" db="EMBL/GenBank/DDBJ databases">
        <title>Genomic Encyclopedia of Type Strains, Phase IV (KMG-IV): sequencing the most valuable type-strain genomes for metagenomic binning, comparative biology and taxonomic classification.</title>
        <authorList>
            <person name="Goeker M."/>
        </authorList>
    </citation>
    <scope>NUCLEOTIDE SEQUENCE [LARGE SCALE GENOMIC DNA]</scope>
    <source>
        <strain evidence="2 3">DSM 25879</strain>
    </source>
</reference>
<dbReference type="Pfam" id="PF09991">
    <property type="entry name" value="DUF2232"/>
    <property type="match status" value="1"/>
</dbReference>
<keyword evidence="1" id="KW-0472">Membrane</keyword>
<feature type="transmembrane region" description="Helical" evidence="1">
    <location>
        <begin position="235"/>
        <end position="262"/>
    </location>
</feature>
<organism evidence="2 3">
    <name type="scientific">Sutcliffiella tianshenii</name>
    <dbReference type="NCBI Taxonomy" id="1463404"/>
    <lineage>
        <taxon>Bacteria</taxon>
        <taxon>Bacillati</taxon>
        <taxon>Bacillota</taxon>
        <taxon>Bacilli</taxon>
        <taxon>Bacillales</taxon>
        <taxon>Bacillaceae</taxon>
        <taxon>Sutcliffiella</taxon>
    </lineage>
</organism>
<dbReference type="Proteomes" id="UP000737402">
    <property type="component" value="Unassembled WGS sequence"/>
</dbReference>
<evidence type="ECO:0000313" key="3">
    <source>
        <dbReference type="Proteomes" id="UP000737402"/>
    </source>
</evidence>
<evidence type="ECO:0000313" key="2">
    <source>
        <dbReference type="EMBL" id="MBM7618857.1"/>
    </source>
</evidence>
<feature type="transmembrane region" description="Helical" evidence="1">
    <location>
        <begin position="274"/>
        <end position="300"/>
    </location>
</feature>
<dbReference type="EMBL" id="JAFBED010000001">
    <property type="protein sequence ID" value="MBM7618857.1"/>
    <property type="molecule type" value="Genomic_DNA"/>
</dbReference>
<keyword evidence="1" id="KW-1133">Transmembrane helix</keyword>
<sequence>MKTKNITEGAVLLGIFVLLLLMTLFIPGIGVITLFALVVPFVIYTVRNNWKSGIWFAVLANILSLLMGSPAALILSIPMSSVGVVMGYLFAKNSSRYAILGAATGMYLLNLVLGYVVAIVLFEINIAELIDEMLNDSLKNAEAMASALGQNSEETMALMEQMVEQFTYLLPSGMVTVAFVFAFVSQMITGFVLKRLKEPVQPFPPFRDFMLPKSLLWYYLIVILLSLVEMEKGSTLFLATMNLSYILMLLMTVQGMSFIFHFCHEKRITKAVPIIMLILSFLIPPLLYIIRMVGIIDLGFDLRKRIKK</sequence>
<dbReference type="InterPro" id="IPR018710">
    <property type="entry name" value="DUF2232"/>
</dbReference>
<feature type="transmembrane region" description="Helical" evidence="1">
    <location>
        <begin position="209"/>
        <end position="228"/>
    </location>
</feature>
<dbReference type="PANTHER" id="PTHR41324">
    <property type="entry name" value="MEMBRANE PROTEIN-RELATED"/>
    <property type="match status" value="1"/>
</dbReference>
<comment type="caution">
    <text evidence="2">The sequence shown here is derived from an EMBL/GenBank/DDBJ whole genome shotgun (WGS) entry which is preliminary data.</text>
</comment>
<name>A0ABS2NWJ6_9BACI</name>
<keyword evidence="1" id="KW-0812">Transmembrane</keyword>
<gene>
    <name evidence="2" type="ORF">JOC95_000699</name>
</gene>